<reference evidence="2 3" key="1">
    <citation type="submission" date="2018-07" db="EMBL/GenBank/DDBJ databases">
        <title>The genomes of Aspergillus section Nigri reveals drivers in fungal speciation.</title>
        <authorList>
            <consortium name="DOE Joint Genome Institute"/>
            <person name="Vesth T.C."/>
            <person name="Nybo J."/>
            <person name="Theobald S."/>
            <person name="Brandl J."/>
            <person name="Frisvad J.C."/>
            <person name="Nielsen K.F."/>
            <person name="Lyhne E.K."/>
            <person name="Kogle M.E."/>
            <person name="Kuo A."/>
            <person name="Riley R."/>
            <person name="Clum A."/>
            <person name="Nolan M."/>
            <person name="Lipzen A."/>
            <person name="Salamov A."/>
            <person name="Henrissat B."/>
            <person name="Wiebenga A."/>
            <person name="De vries R.P."/>
            <person name="Grigoriev I.V."/>
            <person name="Mortensen U.H."/>
            <person name="Andersen M.R."/>
            <person name="Baker S.E."/>
        </authorList>
    </citation>
    <scope>NUCLEOTIDE SEQUENCE [LARGE SCALE GENOMIC DNA]</scope>
    <source>
        <strain evidence="2 3">CBS 139.54b</strain>
    </source>
</reference>
<keyword evidence="1" id="KW-0812">Transmembrane</keyword>
<dbReference type="EMBL" id="KZ852053">
    <property type="protein sequence ID" value="RDH31828.1"/>
    <property type="molecule type" value="Genomic_DNA"/>
</dbReference>
<evidence type="ECO:0000256" key="1">
    <source>
        <dbReference type="SAM" id="Phobius"/>
    </source>
</evidence>
<dbReference type="Proteomes" id="UP000253729">
    <property type="component" value="Unassembled WGS sequence"/>
</dbReference>
<keyword evidence="1" id="KW-1133">Transmembrane helix</keyword>
<evidence type="ECO:0000313" key="3">
    <source>
        <dbReference type="Proteomes" id="UP000253729"/>
    </source>
</evidence>
<proteinExistence type="predicted"/>
<dbReference type="RefSeq" id="XP_026624850.1">
    <property type="nucleotide sequence ID" value="XM_026776081.1"/>
</dbReference>
<protein>
    <submittedName>
        <fullName evidence="2">Uncharacterized protein</fullName>
    </submittedName>
</protein>
<sequence length="127" mass="14395">MRCKAASLTYDRRDFGPKVLLRDPQPSEVWFFPPLDFVSVCPFFFFSFFFFLLFRFHSVLHNAGIGYGYWRLESPLPPGEAWDVPGWRVTLSPSLSLSLSVSDNSQIGISTRYARMGLGMMSTPIGG</sequence>
<keyword evidence="1" id="KW-0472">Membrane</keyword>
<dbReference type="AlphaFoldDB" id="A0A3F3PY86"/>
<accession>A0A3F3PY86</accession>
<organism evidence="2 3">
    <name type="scientific">Aspergillus welwitschiae</name>
    <dbReference type="NCBI Taxonomy" id="1341132"/>
    <lineage>
        <taxon>Eukaryota</taxon>
        <taxon>Fungi</taxon>
        <taxon>Dikarya</taxon>
        <taxon>Ascomycota</taxon>
        <taxon>Pezizomycotina</taxon>
        <taxon>Eurotiomycetes</taxon>
        <taxon>Eurotiomycetidae</taxon>
        <taxon>Eurotiales</taxon>
        <taxon>Aspergillaceae</taxon>
        <taxon>Aspergillus</taxon>
        <taxon>Aspergillus subgen. Circumdati</taxon>
    </lineage>
</organism>
<feature type="transmembrane region" description="Helical" evidence="1">
    <location>
        <begin position="30"/>
        <end position="54"/>
    </location>
</feature>
<gene>
    <name evidence="2" type="ORF">BDQ94DRAFT_57338</name>
</gene>
<evidence type="ECO:0000313" key="2">
    <source>
        <dbReference type="EMBL" id="RDH31828.1"/>
    </source>
</evidence>
<name>A0A3F3PY86_9EURO</name>
<dbReference type="GeneID" id="38144437"/>
<keyword evidence="3" id="KW-1185">Reference proteome</keyword>